<evidence type="ECO:0000256" key="1">
    <source>
        <dbReference type="SAM" id="MobiDB-lite"/>
    </source>
</evidence>
<dbReference type="AlphaFoldDB" id="A0A5B0QG05"/>
<protein>
    <submittedName>
        <fullName evidence="2">Uncharacterized protein</fullName>
    </submittedName>
</protein>
<accession>A0A5B0QG05</accession>
<dbReference type="Proteomes" id="UP000324748">
    <property type="component" value="Unassembled WGS sequence"/>
</dbReference>
<dbReference type="OrthoDB" id="1684102at2759"/>
<comment type="caution">
    <text evidence="2">The sequence shown here is derived from an EMBL/GenBank/DDBJ whole genome shotgun (WGS) entry which is preliminary data.</text>
</comment>
<proteinExistence type="predicted"/>
<dbReference type="EMBL" id="VSWC01000016">
    <property type="protein sequence ID" value="KAA1112039.1"/>
    <property type="molecule type" value="Genomic_DNA"/>
</dbReference>
<evidence type="ECO:0000313" key="3">
    <source>
        <dbReference type="Proteomes" id="UP000324748"/>
    </source>
</evidence>
<name>A0A5B0QG05_PUCGR</name>
<feature type="region of interest" description="Disordered" evidence="1">
    <location>
        <begin position="321"/>
        <end position="348"/>
    </location>
</feature>
<dbReference type="SUPFAM" id="SSF53756">
    <property type="entry name" value="UDP-Glycosyltransferase/glycogen phosphorylase"/>
    <property type="match status" value="1"/>
</dbReference>
<sequence>MTTDGPLYHFAYYCSGHGESRHSSDLINEDEDSTDRAIQTNLFLMVYAPAGFGHATRVTAITAGLLSRRHRVSIVSSAPESVFEAVLHGSSAQASYRFAIFEPTVVQPKAYDVDRLATFNNLHSFLTQQRHPVIDQERQWLTDHRVDCVLIDAPFLPCAAARKANIPSVIISNFTFDSCYSYLSAFNEEASGEQRIETKRLNELVAITVQDYAQAELLLRLPGAIPIPGFDEDIPLPATTWVEDRTGFFTAEIDGKLAKGKDSRMRPRRTIDMPLIVRPLTRSAYEPKTKLALLAALGVPAELLKSETKILLVSFGGQVIPSPSPPTSTDHDLDDGSSPNQTRPHDSLLPPGWIAIICGLPPKARPHQIPDRFFSITDSKFNYVPDLTAITDVVLGKLGYGTCSEVIATRTPFISVPRKMFVEEYGLKRLMKESSTINVEMSIKEFEDGRWASYILRADRLKQQQVQKDHPTSSNHYQQHPQLILNESQNGHAVDIVVDHLEVFMFEKKTVK</sequence>
<dbReference type="PANTHER" id="PTHR38134:SF2">
    <property type="entry name" value="GALACTOKINASE"/>
    <property type="match status" value="1"/>
</dbReference>
<organism evidence="2 3">
    <name type="scientific">Puccinia graminis f. sp. tritici</name>
    <dbReference type="NCBI Taxonomy" id="56615"/>
    <lineage>
        <taxon>Eukaryota</taxon>
        <taxon>Fungi</taxon>
        <taxon>Dikarya</taxon>
        <taxon>Basidiomycota</taxon>
        <taxon>Pucciniomycotina</taxon>
        <taxon>Pucciniomycetes</taxon>
        <taxon>Pucciniales</taxon>
        <taxon>Pucciniaceae</taxon>
        <taxon>Puccinia</taxon>
    </lineage>
</organism>
<dbReference type="PANTHER" id="PTHR38134">
    <property type="entry name" value="SLR1395 PROTEIN"/>
    <property type="match status" value="1"/>
</dbReference>
<keyword evidence="3" id="KW-1185">Reference proteome</keyword>
<gene>
    <name evidence="2" type="ORF">PGT21_020708</name>
</gene>
<reference evidence="2 3" key="1">
    <citation type="submission" date="2019-05" db="EMBL/GenBank/DDBJ databases">
        <title>Emergence of the Ug99 lineage of the wheat stem rust pathogen through somatic hybridization.</title>
        <authorList>
            <person name="Li F."/>
            <person name="Upadhyaya N.M."/>
            <person name="Sperschneider J."/>
            <person name="Matny O."/>
            <person name="Nguyen-Phuc H."/>
            <person name="Mago R."/>
            <person name="Raley C."/>
            <person name="Miller M.E."/>
            <person name="Silverstein K.A.T."/>
            <person name="Henningsen E."/>
            <person name="Hirsch C.D."/>
            <person name="Visser B."/>
            <person name="Pretorius Z.A."/>
            <person name="Steffenson B.J."/>
            <person name="Schwessinger B."/>
            <person name="Dodds P.N."/>
            <person name="Figueroa M."/>
        </authorList>
    </citation>
    <scope>NUCLEOTIDE SEQUENCE [LARGE SCALE GENOMIC DNA]</scope>
    <source>
        <strain evidence="2">21-0</strain>
    </source>
</reference>
<dbReference type="Gene3D" id="3.40.50.2000">
    <property type="entry name" value="Glycogen Phosphorylase B"/>
    <property type="match status" value="1"/>
</dbReference>
<evidence type="ECO:0000313" key="2">
    <source>
        <dbReference type="EMBL" id="KAA1112039.1"/>
    </source>
</evidence>
<dbReference type="InterPro" id="IPR053205">
    <property type="entry name" value="GHMP_kinase_L-arabinokinase"/>
</dbReference>